<evidence type="ECO:0000256" key="1">
    <source>
        <dbReference type="ARBA" id="ARBA00022723"/>
    </source>
</evidence>
<dbReference type="PANTHER" id="PTHR25465">
    <property type="entry name" value="B-BOX DOMAIN CONTAINING"/>
    <property type="match status" value="1"/>
</dbReference>
<dbReference type="OrthoDB" id="9903688at2759"/>
<protein>
    <submittedName>
        <fullName evidence="6">Tripartite motif-containing protein 16-like</fullName>
    </submittedName>
</protein>
<organism evidence="6 7">
    <name type="scientific">Clarias magur</name>
    <name type="common">Asian catfish</name>
    <name type="synonym">Macropteronotus magur</name>
    <dbReference type="NCBI Taxonomy" id="1594786"/>
    <lineage>
        <taxon>Eukaryota</taxon>
        <taxon>Metazoa</taxon>
        <taxon>Chordata</taxon>
        <taxon>Craniata</taxon>
        <taxon>Vertebrata</taxon>
        <taxon>Euteleostomi</taxon>
        <taxon>Actinopterygii</taxon>
        <taxon>Neopterygii</taxon>
        <taxon>Teleostei</taxon>
        <taxon>Ostariophysi</taxon>
        <taxon>Siluriformes</taxon>
        <taxon>Clariidae</taxon>
        <taxon>Clarias</taxon>
    </lineage>
</organism>
<keyword evidence="3" id="KW-0862">Zinc</keyword>
<comment type="caution">
    <text evidence="6">The sequence shown here is derived from an EMBL/GenBank/DDBJ whole genome shotgun (WGS) entry which is preliminary data.</text>
</comment>
<proteinExistence type="predicted"/>
<dbReference type="PANTHER" id="PTHR25465:SF5">
    <property type="entry name" value="E3 UBIQUITIN_ISG15 LIGASE TRIM25-RELATED"/>
    <property type="match status" value="1"/>
</dbReference>
<feature type="coiled-coil region" evidence="4">
    <location>
        <begin position="7"/>
        <end position="34"/>
    </location>
</feature>
<feature type="domain" description="TRIM8/14/16/25/29/45/65 coiled-coil region" evidence="5">
    <location>
        <begin position="14"/>
        <end position="159"/>
    </location>
</feature>
<dbReference type="InterPro" id="IPR051051">
    <property type="entry name" value="E3_ubiq-ligase_TRIM/RNF"/>
</dbReference>
<keyword evidence="1" id="KW-0479">Metal-binding</keyword>
<evidence type="ECO:0000256" key="3">
    <source>
        <dbReference type="ARBA" id="ARBA00022833"/>
    </source>
</evidence>
<evidence type="ECO:0000313" key="6">
    <source>
        <dbReference type="EMBL" id="KAF5889371.1"/>
    </source>
</evidence>
<dbReference type="Pfam" id="PF25600">
    <property type="entry name" value="TRIM_CC"/>
    <property type="match status" value="1"/>
</dbReference>
<dbReference type="Proteomes" id="UP000727407">
    <property type="component" value="Unassembled WGS sequence"/>
</dbReference>
<evidence type="ECO:0000313" key="7">
    <source>
        <dbReference type="Proteomes" id="UP000727407"/>
    </source>
</evidence>
<feature type="coiled-coil region" evidence="4">
    <location>
        <begin position="65"/>
        <end position="99"/>
    </location>
</feature>
<dbReference type="GO" id="GO:0008270">
    <property type="term" value="F:zinc ion binding"/>
    <property type="evidence" value="ECO:0007669"/>
    <property type="project" value="UniProtKB-KW"/>
</dbReference>
<keyword evidence="2" id="KW-0863">Zinc-finger</keyword>
<keyword evidence="4" id="KW-0175">Coiled coil</keyword>
<feature type="non-terminal residue" evidence="6">
    <location>
        <position position="1"/>
    </location>
</feature>
<gene>
    <name evidence="6" type="ORF">DAT39_020929</name>
</gene>
<accession>A0A8J4TQM7</accession>
<evidence type="ECO:0000256" key="4">
    <source>
        <dbReference type="SAM" id="Coils"/>
    </source>
</evidence>
<reference evidence="6" key="1">
    <citation type="submission" date="2020-07" db="EMBL/GenBank/DDBJ databases">
        <title>Clarias magur genome sequencing, assembly and annotation.</title>
        <authorList>
            <person name="Kushwaha B."/>
            <person name="Kumar R."/>
            <person name="Das P."/>
            <person name="Joshi C.G."/>
            <person name="Kumar D."/>
            <person name="Nagpure N.S."/>
            <person name="Pandey M."/>
            <person name="Agarwal S."/>
            <person name="Srivastava S."/>
            <person name="Singh M."/>
            <person name="Sahoo L."/>
            <person name="Jayasankar P."/>
            <person name="Meher P.K."/>
            <person name="Koringa P.G."/>
            <person name="Iquebal M.A."/>
            <person name="Das S.P."/>
            <person name="Bit A."/>
            <person name="Patnaik S."/>
            <person name="Patel N."/>
            <person name="Shah T.M."/>
            <person name="Hinsu A."/>
            <person name="Jena J.K."/>
        </authorList>
    </citation>
    <scope>NUCLEOTIDE SEQUENCE</scope>
    <source>
        <strain evidence="6">CIFAMagur01</strain>
        <tissue evidence="6">Testis</tissue>
    </source>
</reference>
<name>A0A8J4TQM7_CLAMG</name>
<feature type="non-terminal residue" evidence="6">
    <location>
        <position position="187"/>
    </location>
</feature>
<dbReference type="AlphaFoldDB" id="A0A8J4TQM7"/>
<keyword evidence="7" id="KW-1185">Reference proteome</keyword>
<evidence type="ECO:0000256" key="2">
    <source>
        <dbReference type="ARBA" id="ARBA00022771"/>
    </source>
</evidence>
<sequence length="187" mass="21791">SELKEKQMKSQQRIQEKQKKVQELKQAVNTIKLSAQTAVEDSERIFTELISSMEKKRSEVTELIRAQEKAELSRAERLLEQLEQEIADLQRRLTELEQLSHTHDHIQFLQALVSGRQSPSLIRPKFQTSSISVHQHLSFDGVRNSLSDLKKRLEDFCEEEFNKIPPHAAAVQIFSLPETRSREKYLK</sequence>
<evidence type="ECO:0000259" key="5">
    <source>
        <dbReference type="Pfam" id="PF25600"/>
    </source>
</evidence>
<dbReference type="InterPro" id="IPR058030">
    <property type="entry name" value="TRIM8/14/16/25/29/45/65_CC"/>
</dbReference>
<dbReference type="EMBL" id="QNUK01000820">
    <property type="protein sequence ID" value="KAF5889371.1"/>
    <property type="molecule type" value="Genomic_DNA"/>
</dbReference>